<organism evidence="6 7">
    <name type="scientific">Candidatus Desulfolinea nitratireducens</name>
    <dbReference type="NCBI Taxonomy" id="2841698"/>
    <lineage>
        <taxon>Bacteria</taxon>
        <taxon>Bacillati</taxon>
        <taxon>Chloroflexota</taxon>
        <taxon>Anaerolineae</taxon>
        <taxon>Anaerolineales</taxon>
        <taxon>Anaerolineales incertae sedis</taxon>
        <taxon>Candidatus Desulfolinea</taxon>
    </lineage>
</organism>
<proteinExistence type="inferred from homology"/>
<name>A0A8J6NHR0_9CHLR</name>
<evidence type="ECO:0000313" key="7">
    <source>
        <dbReference type="Proteomes" id="UP000614469"/>
    </source>
</evidence>
<dbReference type="AlphaFoldDB" id="A0A8J6NHR0"/>
<evidence type="ECO:0000256" key="1">
    <source>
        <dbReference type="ARBA" id="ARBA00008889"/>
    </source>
</evidence>
<evidence type="ECO:0000256" key="5">
    <source>
        <dbReference type="HAMAP-Rule" id="MF_00362"/>
    </source>
</evidence>
<comment type="function">
    <text evidence="5">Forms part of the ribosomal stalk, playing a central role in the interaction of the ribosome with GTP-bound translation factors.</text>
</comment>
<sequence length="175" mass="18974">MALTKQRKEEVLAQYKEWMSQCQALILMEYKGASVKDMEEARFKIREAGGEFHVVKNRLAKLALKANDFDVPDGYLDNSTAIGFAFEDVASIAKALSEMAKEVEAFKFKGGYLGSEILSPEQVSALAKLPPLAVLRAQLLGVLQAPASKLVRTVAEPARGLAAVLKAYSDNPAAA</sequence>
<dbReference type="Gene3D" id="3.30.70.1730">
    <property type="match status" value="1"/>
</dbReference>
<dbReference type="NCBIfam" id="NF000955">
    <property type="entry name" value="PRK00099.1-1"/>
    <property type="match status" value="1"/>
</dbReference>
<protein>
    <recommendedName>
        <fullName evidence="4 5">Large ribosomal subunit protein uL10</fullName>
    </recommendedName>
</protein>
<dbReference type="Pfam" id="PF00466">
    <property type="entry name" value="Ribosomal_L10"/>
    <property type="match status" value="1"/>
</dbReference>
<evidence type="ECO:0000256" key="4">
    <source>
        <dbReference type="ARBA" id="ARBA00035202"/>
    </source>
</evidence>
<dbReference type="InterPro" id="IPR043141">
    <property type="entry name" value="Ribosomal_uL10-like_sf"/>
</dbReference>
<dbReference type="GO" id="GO:0070180">
    <property type="term" value="F:large ribosomal subunit rRNA binding"/>
    <property type="evidence" value="ECO:0007669"/>
    <property type="project" value="UniProtKB-UniRule"/>
</dbReference>
<comment type="similarity">
    <text evidence="1 5">Belongs to the universal ribosomal protein uL10 family.</text>
</comment>
<dbReference type="InterPro" id="IPR047865">
    <property type="entry name" value="Ribosomal_uL10_bac_type"/>
</dbReference>
<dbReference type="InterPro" id="IPR001790">
    <property type="entry name" value="Ribosomal_uL10"/>
</dbReference>
<evidence type="ECO:0000313" key="6">
    <source>
        <dbReference type="EMBL" id="MBC8334130.1"/>
    </source>
</evidence>
<keyword evidence="5" id="KW-0699">rRNA-binding</keyword>
<keyword evidence="5" id="KW-0694">RNA-binding</keyword>
<evidence type="ECO:0000256" key="3">
    <source>
        <dbReference type="ARBA" id="ARBA00023274"/>
    </source>
</evidence>
<dbReference type="CDD" id="cd05797">
    <property type="entry name" value="Ribosomal_L10"/>
    <property type="match status" value="1"/>
</dbReference>
<dbReference type="GO" id="GO:0006412">
    <property type="term" value="P:translation"/>
    <property type="evidence" value="ECO:0007669"/>
    <property type="project" value="UniProtKB-UniRule"/>
</dbReference>
<comment type="caution">
    <text evidence="6">The sequence shown here is derived from an EMBL/GenBank/DDBJ whole genome shotgun (WGS) entry which is preliminary data.</text>
</comment>
<gene>
    <name evidence="5" type="primary">rplJ</name>
    <name evidence="6" type="ORF">H8E29_02595</name>
</gene>
<dbReference type="EMBL" id="JACNJN010000049">
    <property type="protein sequence ID" value="MBC8334130.1"/>
    <property type="molecule type" value="Genomic_DNA"/>
</dbReference>
<accession>A0A8J6NHR0</accession>
<dbReference type="GO" id="GO:0005840">
    <property type="term" value="C:ribosome"/>
    <property type="evidence" value="ECO:0007669"/>
    <property type="project" value="UniProtKB-KW"/>
</dbReference>
<dbReference type="HAMAP" id="MF_00362">
    <property type="entry name" value="Ribosomal_uL10"/>
    <property type="match status" value="1"/>
</dbReference>
<comment type="subunit">
    <text evidence="5">Part of the ribosomal stalk of the 50S ribosomal subunit. The N-terminus interacts with L11 and the large rRNA to form the base of the stalk. The C-terminus forms an elongated spine to which L12 dimers bind in a sequential fashion forming a multimeric L10(L12)X complex.</text>
</comment>
<keyword evidence="2 5" id="KW-0689">Ribosomal protein</keyword>
<dbReference type="Gene3D" id="6.10.250.290">
    <property type="match status" value="1"/>
</dbReference>
<dbReference type="SUPFAM" id="SSF160369">
    <property type="entry name" value="Ribosomal protein L10-like"/>
    <property type="match status" value="1"/>
</dbReference>
<reference evidence="6 7" key="1">
    <citation type="submission" date="2020-08" db="EMBL/GenBank/DDBJ databases">
        <title>Bridging the membrane lipid divide: bacteria of the FCB group superphylum have the potential to synthesize archaeal ether lipids.</title>
        <authorList>
            <person name="Villanueva L."/>
            <person name="Von Meijenfeldt F.A.B."/>
            <person name="Westbye A.B."/>
            <person name="Yadav S."/>
            <person name="Hopmans E.C."/>
            <person name="Dutilh B.E."/>
            <person name="Sinninghe Damste J.S."/>
        </authorList>
    </citation>
    <scope>NUCLEOTIDE SEQUENCE [LARGE SCALE GENOMIC DNA]</scope>
    <source>
        <strain evidence="6">NIOZ-UU36</strain>
    </source>
</reference>
<keyword evidence="3 5" id="KW-0687">Ribonucleoprotein</keyword>
<dbReference type="Proteomes" id="UP000614469">
    <property type="component" value="Unassembled WGS sequence"/>
</dbReference>
<dbReference type="PANTHER" id="PTHR11560">
    <property type="entry name" value="39S RIBOSOMAL PROTEIN L10, MITOCHONDRIAL"/>
    <property type="match status" value="1"/>
</dbReference>
<dbReference type="GO" id="GO:1990904">
    <property type="term" value="C:ribonucleoprotein complex"/>
    <property type="evidence" value="ECO:0007669"/>
    <property type="project" value="UniProtKB-KW"/>
</dbReference>
<evidence type="ECO:0000256" key="2">
    <source>
        <dbReference type="ARBA" id="ARBA00022980"/>
    </source>
</evidence>
<dbReference type="InterPro" id="IPR022973">
    <property type="entry name" value="Ribosomal_uL10_bac"/>
</dbReference>